<evidence type="ECO:0000313" key="21">
    <source>
        <dbReference type="Proteomes" id="UP000053780"/>
    </source>
</evidence>
<dbReference type="GO" id="GO:0005524">
    <property type="term" value="F:ATP binding"/>
    <property type="evidence" value="ECO:0007669"/>
    <property type="project" value="UniProtKB-KW"/>
</dbReference>
<dbReference type="OrthoDB" id="272481at2759"/>
<evidence type="ECO:0000256" key="1">
    <source>
        <dbReference type="ARBA" id="ARBA00001966"/>
    </source>
</evidence>
<evidence type="ECO:0000256" key="3">
    <source>
        <dbReference type="ARBA" id="ARBA00009146"/>
    </source>
</evidence>
<dbReference type="FunFam" id="3.40.50.300:FF:000128">
    <property type="entry name" value="Putative DNA repair helicase RAD3"/>
    <property type="match status" value="1"/>
</dbReference>
<dbReference type="GO" id="GO:0043139">
    <property type="term" value="F:5'-3' DNA helicase activity"/>
    <property type="evidence" value="ECO:0007669"/>
    <property type="project" value="UniProtKB-EC"/>
</dbReference>
<dbReference type="FunFam" id="3.40.50.300:FF:000135">
    <property type="entry name" value="DNA repair helicase RAD3, putative"/>
    <property type="match status" value="1"/>
</dbReference>
<dbReference type="Gene3D" id="3.40.50.300">
    <property type="entry name" value="P-loop containing nucleotide triphosphate hydrolases"/>
    <property type="match status" value="1"/>
</dbReference>
<comment type="catalytic activity">
    <reaction evidence="18">
        <text>ATP + H2O = ADP + phosphate + H(+)</text>
        <dbReference type="Rhea" id="RHEA:13065"/>
        <dbReference type="ChEBI" id="CHEBI:15377"/>
        <dbReference type="ChEBI" id="CHEBI:15378"/>
        <dbReference type="ChEBI" id="CHEBI:30616"/>
        <dbReference type="ChEBI" id="CHEBI:43474"/>
        <dbReference type="ChEBI" id="CHEBI:456216"/>
        <dbReference type="EC" id="5.6.2.3"/>
    </reaction>
</comment>
<feature type="domain" description="ATP-dependent helicase C-terminal" evidence="19">
    <location>
        <begin position="193"/>
        <end position="337"/>
    </location>
</feature>
<evidence type="ECO:0000256" key="11">
    <source>
        <dbReference type="ARBA" id="ARBA00023004"/>
    </source>
</evidence>
<gene>
    <name evidence="20" type="ORF">NAPIS_ORF01503</name>
</gene>
<dbReference type="AlphaFoldDB" id="T0L078"/>
<dbReference type="SMART" id="SM00491">
    <property type="entry name" value="HELICc2"/>
    <property type="match status" value="1"/>
</dbReference>
<dbReference type="GO" id="GO:0046872">
    <property type="term" value="F:metal ion binding"/>
    <property type="evidence" value="ECO:0007669"/>
    <property type="project" value="UniProtKB-KW"/>
</dbReference>
<keyword evidence="16" id="KW-0539">Nucleus</keyword>
<dbReference type="Proteomes" id="UP000053780">
    <property type="component" value="Unassembled WGS sequence"/>
</dbReference>
<dbReference type="GO" id="GO:0000112">
    <property type="term" value="C:nucleotide-excision repair factor 3 complex"/>
    <property type="evidence" value="ECO:0007669"/>
    <property type="project" value="UniProtKB-ARBA"/>
</dbReference>
<dbReference type="PANTHER" id="PTHR11472">
    <property type="entry name" value="DNA REPAIR DEAD HELICASE RAD3/XP-D SUBFAMILY MEMBER"/>
    <property type="match status" value="1"/>
</dbReference>
<dbReference type="GO" id="GO:0045951">
    <property type="term" value="P:positive regulation of mitotic recombination"/>
    <property type="evidence" value="ECO:0007669"/>
    <property type="project" value="TreeGrafter"/>
</dbReference>
<dbReference type="HOGENOM" id="CLU_011312_0_0_1"/>
<evidence type="ECO:0000313" key="20">
    <source>
        <dbReference type="EMBL" id="EQB60927.1"/>
    </source>
</evidence>
<evidence type="ECO:0000256" key="18">
    <source>
        <dbReference type="ARBA" id="ARBA00048954"/>
    </source>
</evidence>
<keyword evidence="10" id="KW-0067">ATP-binding</keyword>
<protein>
    <recommendedName>
        <fullName evidence="17">DNA 5'-3' helicase</fullName>
        <ecNumber evidence="17">5.6.2.3</ecNumber>
    </recommendedName>
</protein>
<dbReference type="CDD" id="cd18788">
    <property type="entry name" value="SF2_C_XPD"/>
    <property type="match status" value="1"/>
</dbReference>
<comment type="similarity">
    <text evidence="3">Belongs to the helicase family. RAD3/XPD subfamily.</text>
</comment>
<dbReference type="PRINTS" id="PR00852">
    <property type="entry name" value="XRODRMPGMNTD"/>
</dbReference>
<keyword evidence="15" id="KW-0413">Isomerase</keyword>
<evidence type="ECO:0000259" key="19">
    <source>
        <dbReference type="SMART" id="SM00491"/>
    </source>
</evidence>
<evidence type="ECO:0000256" key="14">
    <source>
        <dbReference type="ARBA" id="ARBA00023204"/>
    </source>
</evidence>
<evidence type="ECO:0000256" key="12">
    <source>
        <dbReference type="ARBA" id="ARBA00023014"/>
    </source>
</evidence>
<evidence type="ECO:0000256" key="13">
    <source>
        <dbReference type="ARBA" id="ARBA00023125"/>
    </source>
</evidence>
<dbReference type="PANTHER" id="PTHR11472:SF1">
    <property type="entry name" value="GENERAL TRANSCRIPTION AND DNA REPAIR FACTOR IIH HELICASE SUBUNIT XPD"/>
    <property type="match status" value="1"/>
</dbReference>
<dbReference type="NCBIfam" id="TIGR00604">
    <property type="entry name" value="rad3"/>
    <property type="match status" value="1"/>
</dbReference>
<evidence type="ECO:0000256" key="17">
    <source>
        <dbReference type="ARBA" id="ARBA00044969"/>
    </source>
</evidence>
<evidence type="ECO:0000256" key="9">
    <source>
        <dbReference type="ARBA" id="ARBA00022806"/>
    </source>
</evidence>
<keyword evidence="13" id="KW-0238">DNA-binding</keyword>
<dbReference type="InterPro" id="IPR006555">
    <property type="entry name" value="ATP-dep_Helicase_C"/>
</dbReference>
<dbReference type="InterPro" id="IPR045028">
    <property type="entry name" value="DinG/Rad3-like"/>
</dbReference>
<evidence type="ECO:0000256" key="16">
    <source>
        <dbReference type="ARBA" id="ARBA00023242"/>
    </source>
</evidence>
<dbReference type="GO" id="GO:0051539">
    <property type="term" value="F:4 iron, 4 sulfur cluster binding"/>
    <property type="evidence" value="ECO:0007669"/>
    <property type="project" value="UniProtKB-KW"/>
</dbReference>
<evidence type="ECO:0000256" key="10">
    <source>
        <dbReference type="ARBA" id="ARBA00022840"/>
    </source>
</evidence>
<evidence type="ECO:0000256" key="7">
    <source>
        <dbReference type="ARBA" id="ARBA00022763"/>
    </source>
</evidence>
<evidence type="ECO:0000256" key="8">
    <source>
        <dbReference type="ARBA" id="ARBA00022801"/>
    </source>
</evidence>
<dbReference type="VEuPathDB" id="MicrosporidiaDB:NAPIS_ORF01503"/>
<organism evidence="20 21">
    <name type="scientific">Vairimorpha apis BRL 01</name>
    <dbReference type="NCBI Taxonomy" id="1037528"/>
    <lineage>
        <taxon>Eukaryota</taxon>
        <taxon>Fungi</taxon>
        <taxon>Fungi incertae sedis</taxon>
        <taxon>Microsporidia</taxon>
        <taxon>Nosematidae</taxon>
        <taxon>Vairimorpha</taxon>
    </lineage>
</organism>
<keyword evidence="7" id="KW-0227">DNA damage</keyword>
<dbReference type="GO" id="GO:0006289">
    <property type="term" value="P:nucleotide-excision repair"/>
    <property type="evidence" value="ECO:0007669"/>
    <property type="project" value="InterPro"/>
</dbReference>
<accession>T0L078</accession>
<evidence type="ECO:0000256" key="2">
    <source>
        <dbReference type="ARBA" id="ARBA00004123"/>
    </source>
</evidence>
<evidence type="ECO:0000256" key="4">
    <source>
        <dbReference type="ARBA" id="ARBA00022485"/>
    </source>
</evidence>
<dbReference type="InterPro" id="IPR027417">
    <property type="entry name" value="P-loop_NTPase"/>
</dbReference>
<keyword evidence="4" id="KW-0004">4Fe-4S</keyword>
<name>T0L078_9MICR</name>
<evidence type="ECO:0000256" key="6">
    <source>
        <dbReference type="ARBA" id="ARBA00022741"/>
    </source>
</evidence>
<dbReference type="EMBL" id="KE647204">
    <property type="protein sequence ID" value="EQB60927.1"/>
    <property type="molecule type" value="Genomic_DNA"/>
</dbReference>
<reference evidence="20 21" key="1">
    <citation type="journal article" date="2013" name="BMC Genomics">
        <title>Genome sequencing and comparative genomics of honey bee microsporidia, Nosema apis reveal novel insights into host-parasite interactions.</title>
        <authorList>
            <person name="Chen Yp."/>
            <person name="Pettis J.S."/>
            <person name="Zhao Y."/>
            <person name="Liu X."/>
            <person name="Tallon L.J."/>
            <person name="Sadzewicz L.D."/>
            <person name="Li R."/>
            <person name="Zheng H."/>
            <person name="Huang S."/>
            <person name="Zhang X."/>
            <person name="Hamilton M.C."/>
            <person name="Pernal S.F."/>
            <person name="Melathopoulos A.P."/>
            <person name="Yan X."/>
            <person name="Evans J.D."/>
        </authorList>
    </citation>
    <scope>NUCLEOTIDE SEQUENCE [LARGE SCALE GENOMIC DNA]</scope>
    <source>
        <strain evidence="20 21">BRL 01</strain>
    </source>
</reference>
<comment type="subcellular location">
    <subcellularLocation>
        <location evidence="2">Nucleus</location>
    </subcellularLocation>
</comment>
<evidence type="ECO:0000256" key="5">
    <source>
        <dbReference type="ARBA" id="ARBA00022723"/>
    </source>
</evidence>
<proteinExistence type="inferred from homology"/>
<keyword evidence="6" id="KW-0547">Nucleotide-binding</keyword>
<dbReference type="Pfam" id="PF13307">
    <property type="entry name" value="Helicase_C_2"/>
    <property type="match status" value="1"/>
</dbReference>
<evidence type="ECO:0000256" key="15">
    <source>
        <dbReference type="ARBA" id="ARBA00023235"/>
    </source>
</evidence>
<keyword evidence="8" id="KW-0378">Hydrolase</keyword>
<keyword evidence="11" id="KW-0408">Iron</keyword>
<dbReference type="GO" id="GO:0016818">
    <property type="term" value="F:hydrolase activity, acting on acid anhydrides, in phosphorus-containing anhydrides"/>
    <property type="evidence" value="ECO:0007669"/>
    <property type="project" value="InterPro"/>
</dbReference>
<keyword evidence="9 20" id="KW-0347">Helicase</keyword>
<keyword evidence="14" id="KW-0234">DNA repair</keyword>
<dbReference type="InterPro" id="IPR013020">
    <property type="entry name" value="Rad3/Chl1-like"/>
</dbReference>
<sequence>MRELIFVDKKTLKFCSQRLGLLVQTIEFEDDDLYGLRRIADFGTMVSIYSKGFSIIFEPYDTQAQSVFNPILRLACLDSSIAISQIFEKFKNVIITSGTLSPIDMYPKILNFVPKKIVEIGATLDRNSISPLILTKGNDQMTIKTTNEDSSVNIVTTSFSLRSEPSVVRNYGNLIIELSKSVPDGIICFFPSYLYMEEIVSLWSESNIINDIIKNKLIFIESPDYRETELALLNYKKACLCGRGAILFSVARGKVSEGVDFEDGYGRCVVMLGVPFQYTESVRLKKRLEFLKNEYNIKEYDFLTFDAMRHTAQCLGRVLRNKKDYGLMILADQRFDSKDKKQNYQNGYKDL</sequence>
<keyword evidence="12" id="KW-0411">Iron-sulfur</keyword>
<dbReference type="GO" id="GO:0006366">
    <property type="term" value="P:transcription by RNA polymerase II"/>
    <property type="evidence" value="ECO:0007669"/>
    <property type="project" value="TreeGrafter"/>
</dbReference>
<dbReference type="EC" id="5.6.2.3" evidence="17"/>
<comment type="cofactor">
    <cofactor evidence="1">
        <name>[4Fe-4S] cluster</name>
        <dbReference type="ChEBI" id="CHEBI:49883"/>
    </cofactor>
</comment>
<dbReference type="GO" id="GO:0003684">
    <property type="term" value="F:damaged DNA binding"/>
    <property type="evidence" value="ECO:0007669"/>
    <property type="project" value="TreeGrafter"/>
</dbReference>
<keyword evidence="21" id="KW-1185">Reference proteome</keyword>
<keyword evidence="5" id="KW-0479">Metal-binding</keyword>
<dbReference type="InterPro" id="IPR001945">
    <property type="entry name" value="RAD3/XPD"/>
</dbReference>